<comment type="caution">
    <text evidence="1">The sequence shown here is derived from an EMBL/GenBank/DDBJ whole genome shotgun (WGS) entry which is preliminary data.</text>
</comment>
<sequence length="93" mass="10254">MQLLDASSVTHTLPYTLATVLPLHSDGQVLIYPTFVPNRLLPDGPLVHHEHPAGSTKINDRTDLVIMPLAIFTRVDREIPSPPSCNSVIPRTH</sequence>
<evidence type="ECO:0000313" key="2">
    <source>
        <dbReference type="Proteomes" id="UP000054630"/>
    </source>
</evidence>
<organism evidence="1 2">
    <name type="scientific">Trichinella nelsoni</name>
    <dbReference type="NCBI Taxonomy" id="6336"/>
    <lineage>
        <taxon>Eukaryota</taxon>
        <taxon>Metazoa</taxon>
        <taxon>Ecdysozoa</taxon>
        <taxon>Nematoda</taxon>
        <taxon>Enoplea</taxon>
        <taxon>Dorylaimia</taxon>
        <taxon>Trichinellida</taxon>
        <taxon>Trichinellidae</taxon>
        <taxon>Trichinella</taxon>
    </lineage>
</organism>
<accession>A0A0V0RHK8</accession>
<dbReference type="Proteomes" id="UP000054630">
    <property type="component" value="Unassembled WGS sequence"/>
</dbReference>
<dbReference type="OrthoDB" id="5934457at2759"/>
<evidence type="ECO:0000313" key="1">
    <source>
        <dbReference type="EMBL" id="KRX13987.1"/>
    </source>
</evidence>
<gene>
    <name evidence="1" type="ORF">T07_11372</name>
</gene>
<reference evidence="1 2" key="1">
    <citation type="submission" date="2015-01" db="EMBL/GenBank/DDBJ databases">
        <title>Evolution of Trichinella species and genotypes.</title>
        <authorList>
            <person name="Korhonen P.K."/>
            <person name="Edoardo P."/>
            <person name="Giuseppe L.R."/>
            <person name="Gasser R.B."/>
        </authorList>
    </citation>
    <scope>NUCLEOTIDE SEQUENCE [LARGE SCALE GENOMIC DNA]</scope>
    <source>
        <strain evidence="1">ISS37</strain>
    </source>
</reference>
<dbReference type="AlphaFoldDB" id="A0A0V0RHK8"/>
<proteinExistence type="predicted"/>
<keyword evidence="2" id="KW-1185">Reference proteome</keyword>
<dbReference type="EMBL" id="JYDL01000175">
    <property type="protein sequence ID" value="KRX13987.1"/>
    <property type="molecule type" value="Genomic_DNA"/>
</dbReference>
<protein>
    <submittedName>
        <fullName evidence="1">Uncharacterized protein</fullName>
    </submittedName>
</protein>
<name>A0A0V0RHK8_9BILA</name>